<dbReference type="HOGENOM" id="CLU_335145_0_0_6"/>
<dbReference type="EMBL" id="ACZR01000005">
    <property type="protein sequence ID" value="EEX50836.1"/>
    <property type="molecule type" value="Genomic_DNA"/>
</dbReference>
<feature type="transmembrane region" description="Helical" evidence="1">
    <location>
        <begin position="188"/>
        <end position="218"/>
    </location>
</feature>
<dbReference type="OrthoDB" id="327621at2"/>
<dbReference type="RefSeq" id="WP_005763063.1">
    <property type="nucleotide sequence ID" value="NZ_GG704811.1"/>
</dbReference>
<organism evidence="4 5">
    <name type="scientific">Pasteurella dagmatis ATCC 43325</name>
    <dbReference type="NCBI Taxonomy" id="667128"/>
    <lineage>
        <taxon>Bacteria</taxon>
        <taxon>Pseudomonadati</taxon>
        <taxon>Pseudomonadota</taxon>
        <taxon>Gammaproteobacteria</taxon>
        <taxon>Pasteurellales</taxon>
        <taxon>Pasteurellaceae</taxon>
        <taxon>Pasteurella</taxon>
    </lineage>
</organism>
<keyword evidence="1" id="KW-0472">Membrane</keyword>
<feature type="domain" description="DUF2157" evidence="2">
    <location>
        <begin position="16"/>
        <end position="126"/>
    </location>
</feature>
<reference evidence="4 5" key="1">
    <citation type="submission" date="2009-10" db="EMBL/GenBank/DDBJ databases">
        <authorList>
            <person name="Muzny D."/>
            <person name="Qin X."/>
            <person name="Deng J."/>
            <person name="Jiang H."/>
            <person name="Liu Y."/>
            <person name="Qu J."/>
            <person name="Song X.-Z."/>
            <person name="Zhang L."/>
            <person name="Thornton R."/>
            <person name="Coyle M."/>
            <person name="Francisco L."/>
            <person name="Jackson L."/>
            <person name="Javaid M."/>
            <person name="Korchina V."/>
            <person name="Kovar C."/>
            <person name="Mata R."/>
            <person name="Mathew T."/>
            <person name="Ngo R."/>
            <person name="Nguyen L."/>
            <person name="Nguyen N."/>
            <person name="Okwuonu G."/>
            <person name="Ongeri F."/>
            <person name="Pham C."/>
            <person name="Simmons D."/>
            <person name="Wilczek-Boney K."/>
            <person name="Hale W."/>
            <person name="Jakkamsetti A."/>
            <person name="Pham P."/>
            <person name="Ruth R."/>
            <person name="San Lucas F."/>
            <person name="Warren J."/>
            <person name="Zhang J."/>
            <person name="Zhao Z."/>
            <person name="Zhou C."/>
            <person name="Zhu D."/>
            <person name="Lee S."/>
            <person name="Bess C."/>
            <person name="Blankenburg K."/>
            <person name="Forbes L."/>
            <person name="Fu Q."/>
            <person name="Gubbala S."/>
            <person name="Hirani K."/>
            <person name="Jayaseelan J.C."/>
            <person name="Lara F."/>
            <person name="Munidasa M."/>
            <person name="Palculict T."/>
            <person name="Patil S."/>
            <person name="Pu L.-L."/>
            <person name="Saada N."/>
            <person name="Tang L."/>
            <person name="Weissenberger G."/>
            <person name="Zhu Y."/>
            <person name="Hemphill L."/>
            <person name="Shang Y."/>
            <person name="Youmans B."/>
            <person name="Ayvaz T."/>
            <person name="Ross M."/>
            <person name="Santibanez J."/>
            <person name="Aqrawi P."/>
            <person name="Gross S."/>
            <person name="Joshi V."/>
            <person name="Fowler G."/>
            <person name="Nazareth L."/>
            <person name="Reid J."/>
            <person name="Worley K."/>
            <person name="Petrosino J."/>
            <person name="Highlander S."/>
            <person name="Gibbs R."/>
        </authorList>
    </citation>
    <scope>NUCLEOTIDE SEQUENCE [LARGE SCALE GENOMIC DNA]</scope>
    <source>
        <strain evidence="4 5">ATCC 43325</strain>
    </source>
</reference>
<feature type="transmembrane region" description="Helical" evidence="1">
    <location>
        <begin position="517"/>
        <end position="537"/>
    </location>
</feature>
<accession>C9PN49</accession>
<feature type="transmembrane region" description="Helical" evidence="1">
    <location>
        <begin position="549"/>
        <end position="579"/>
    </location>
</feature>
<feature type="transmembrane region" description="Helical" evidence="1">
    <location>
        <begin position="292"/>
        <end position="315"/>
    </location>
</feature>
<dbReference type="Proteomes" id="UP000005519">
    <property type="component" value="Unassembled WGS sequence"/>
</dbReference>
<feature type="transmembrane region" description="Helical" evidence="1">
    <location>
        <begin position="251"/>
        <end position="271"/>
    </location>
</feature>
<feature type="transmembrane region" description="Helical" evidence="1">
    <location>
        <begin position="225"/>
        <end position="245"/>
    </location>
</feature>
<keyword evidence="1" id="KW-0812">Transmembrane</keyword>
<proteinExistence type="predicted"/>
<feature type="transmembrane region" description="Helical" evidence="1">
    <location>
        <begin position="651"/>
        <end position="670"/>
    </location>
</feature>
<comment type="caution">
    <text evidence="4">The sequence shown here is derived from an EMBL/GenBank/DDBJ whole genome shotgun (WGS) entry which is preliminary data.</text>
</comment>
<evidence type="ECO:0000313" key="5">
    <source>
        <dbReference type="Proteomes" id="UP000005519"/>
    </source>
</evidence>
<gene>
    <name evidence="4" type="ORF">HMPREF0621_0423</name>
</gene>
<evidence type="ECO:0000313" key="4">
    <source>
        <dbReference type="EMBL" id="EEX50836.1"/>
    </source>
</evidence>
<feature type="transmembrane region" description="Helical" evidence="1">
    <location>
        <begin position="321"/>
        <end position="338"/>
    </location>
</feature>
<keyword evidence="5" id="KW-1185">Reference proteome</keyword>
<feature type="transmembrane region" description="Helical" evidence="1">
    <location>
        <begin position="156"/>
        <end position="176"/>
    </location>
</feature>
<feature type="transmembrane region" description="Helical" evidence="1">
    <location>
        <begin position="393"/>
        <end position="412"/>
    </location>
</feature>
<dbReference type="InterPro" id="IPR018677">
    <property type="entry name" value="DUF2157"/>
</dbReference>
<dbReference type="Pfam" id="PF14345">
    <property type="entry name" value="GDYXXLXY"/>
    <property type="match status" value="1"/>
</dbReference>
<evidence type="ECO:0000259" key="2">
    <source>
        <dbReference type="Pfam" id="PF09925"/>
    </source>
</evidence>
<evidence type="ECO:0000256" key="1">
    <source>
        <dbReference type="SAM" id="Phobius"/>
    </source>
</evidence>
<name>C9PN49_9PAST</name>
<evidence type="ECO:0000259" key="3">
    <source>
        <dbReference type="Pfam" id="PF14351"/>
    </source>
</evidence>
<feature type="transmembrane region" description="Helical" evidence="1">
    <location>
        <begin position="12"/>
        <end position="37"/>
    </location>
</feature>
<keyword evidence="1" id="KW-1133">Transmembrane helix</keyword>
<feature type="transmembrane region" description="Helical" evidence="1">
    <location>
        <begin position="585"/>
        <end position="604"/>
    </location>
</feature>
<feature type="transmembrane region" description="Helical" evidence="1">
    <location>
        <begin position="49"/>
        <end position="67"/>
    </location>
</feature>
<dbReference type="Pfam" id="PF09925">
    <property type="entry name" value="DUF2157"/>
    <property type="match status" value="1"/>
</dbReference>
<dbReference type="Pfam" id="PF14351">
    <property type="entry name" value="DUF4401"/>
    <property type="match status" value="1"/>
</dbReference>
<feature type="transmembrane region" description="Helical" evidence="1">
    <location>
        <begin position="458"/>
        <end position="479"/>
    </location>
</feature>
<feature type="transmembrane region" description="Helical" evidence="1">
    <location>
        <begin position="370"/>
        <end position="388"/>
    </location>
</feature>
<feature type="transmembrane region" description="Helical" evidence="1">
    <location>
        <begin position="613"/>
        <end position="631"/>
    </location>
</feature>
<feature type="transmembrane region" description="Helical" evidence="1">
    <location>
        <begin position="79"/>
        <end position="99"/>
    </location>
</feature>
<feature type="domain" description="DUF4401" evidence="3">
    <location>
        <begin position="286"/>
        <end position="632"/>
    </location>
</feature>
<dbReference type="TCDB" id="9.B.8.2.11">
    <property type="family name" value="the duf2157 (duf2157) family"/>
</dbReference>
<feature type="transmembrane region" description="Helical" evidence="1">
    <location>
        <begin position="424"/>
        <end position="446"/>
    </location>
</feature>
<protein>
    <recommendedName>
        <fullName evidence="6">DUF4401 domain-containing protein</fullName>
    </recommendedName>
</protein>
<dbReference type="AlphaFoldDB" id="C9PN49"/>
<dbReference type="STRING" id="667128.HMPREF0621_0423"/>
<dbReference type="InterPro" id="IPR025833">
    <property type="entry name" value="GDYXXLXY"/>
</dbReference>
<dbReference type="InterPro" id="IPR025513">
    <property type="entry name" value="DUF4401"/>
</dbReference>
<feature type="transmembrane region" description="Helical" evidence="1">
    <location>
        <begin position="111"/>
        <end position="135"/>
    </location>
</feature>
<evidence type="ECO:0008006" key="6">
    <source>
        <dbReference type="Google" id="ProtNLM"/>
    </source>
</evidence>
<sequence>MQKNTLFNLSWQGYLTLLVALLSAGFFASGVITWIAANWDYFSKFQKLYGVHSLFLITIVLNLFFYYRESKFHNDTSFLSLIFSFLSLVFLGGLFALIGQTYQTGADVWELFAIWSACQIPFLILFPNIGSALLFATTANTTLVLSEHMNGEILDLLLIGLNLILLVLYEFFGANLKDLSWRVLPKLLLISLVSVFIWLVLDYAILSWFICAGLIYYYKERRFDFLNLVILFTYLVISINTRFLWELGDVSGLFLVTVSAFASTIGGIMILTKWFKKHNPSAKKITWHIYPLFIFLMLFCTVLFLAMVVFAFEILDNKHDFIYLSLFILAIAAIMHFSSKDRNDLFEIAIDILSAVGIIIYFVFFLFEFYLTTYFLLMLVLYAIFYFLRPSVWLRFLISVLFLIGMLFYIRYFEGIVYIEEQYLPTQLLFSTPLWMMLFGLGLYYYCVVRTENVLSHLLLPAVWAMLLVGLSLPIIEIFRSTMMFEPVPELPKIDGLGDWFNVITMQFFTEFNQENWLLKILTLLLSILPIIFFILLSQRFELNKTTQVLLFVVIGLLCLGFISANATLSCFALLLLAYLSASRILFAVATLGIIVNLAAYYYWLGVPLLHKAFLLMLLGVIWGVFIFILLRQRQDNELNTVESAVQNRKVFLVKITLTSIVALAISFAAQNKVHTYEDVLNTGEPIILKTAPLDPRSLMQGDYMTLNYEILGDVSNEIELFQTENTEDSEISGILDEKKYFIYALLKRDELGVSTLCRLEIDKPTNFDGCTPNIYLPIKVSHWWPGLPSQDYFFAEGKGEYFAQAEYAEYRFKNGTALLYRLLDKNLKVL</sequence>
<feature type="transmembrane region" description="Helical" evidence="1">
    <location>
        <begin position="345"/>
        <end position="364"/>
    </location>
</feature>